<evidence type="ECO:0000259" key="2">
    <source>
        <dbReference type="PROSITE" id="PS50278"/>
    </source>
</evidence>
<dbReference type="GO" id="GO:0016020">
    <property type="term" value="C:membrane"/>
    <property type="evidence" value="ECO:0007669"/>
    <property type="project" value="InterPro"/>
</dbReference>
<gene>
    <name evidence="3" type="ORF">QE152_g34493</name>
</gene>
<feature type="chain" id="PRO_5043452502" description="Platelet-derived growth factor (PDGF) family profile domain-containing protein" evidence="1">
    <location>
        <begin position="23"/>
        <end position="230"/>
    </location>
</feature>
<protein>
    <recommendedName>
        <fullName evidence="2">Platelet-derived growth factor (PDGF) family profile domain-containing protein</fullName>
    </recommendedName>
</protein>
<evidence type="ECO:0000313" key="4">
    <source>
        <dbReference type="Proteomes" id="UP001458880"/>
    </source>
</evidence>
<keyword evidence="1" id="KW-0732">Signal</keyword>
<evidence type="ECO:0000313" key="3">
    <source>
        <dbReference type="EMBL" id="KAK9693001.1"/>
    </source>
</evidence>
<reference evidence="3 4" key="1">
    <citation type="journal article" date="2024" name="BMC Genomics">
        <title>De novo assembly and annotation of Popillia japonica's genome with initial clues to its potential as an invasive pest.</title>
        <authorList>
            <person name="Cucini C."/>
            <person name="Boschi S."/>
            <person name="Funari R."/>
            <person name="Cardaioli E."/>
            <person name="Iannotti N."/>
            <person name="Marturano G."/>
            <person name="Paoli F."/>
            <person name="Bruttini M."/>
            <person name="Carapelli A."/>
            <person name="Frati F."/>
            <person name="Nardi F."/>
        </authorList>
    </citation>
    <scope>NUCLEOTIDE SEQUENCE [LARGE SCALE GENOMIC DNA]</scope>
    <source>
        <strain evidence="3">DMR45628</strain>
    </source>
</reference>
<dbReference type="EMBL" id="JASPKY010000556">
    <property type="protein sequence ID" value="KAK9693001.1"/>
    <property type="molecule type" value="Genomic_DNA"/>
</dbReference>
<organism evidence="3 4">
    <name type="scientific">Popillia japonica</name>
    <name type="common">Japanese beetle</name>
    <dbReference type="NCBI Taxonomy" id="7064"/>
    <lineage>
        <taxon>Eukaryota</taxon>
        <taxon>Metazoa</taxon>
        <taxon>Ecdysozoa</taxon>
        <taxon>Arthropoda</taxon>
        <taxon>Hexapoda</taxon>
        <taxon>Insecta</taxon>
        <taxon>Pterygota</taxon>
        <taxon>Neoptera</taxon>
        <taxon>Endopterygota</taxon>
        <taxon>Coleoptera</taxon>
        <taxon>Polyphaga</taxon>
        <taxon>Scarabaeiformia</taxon>
        <taxon>Scarabaeidae</taxon>
        <taxon>Rutelinae</taxon>
        <taxon>Popillia</taxon>
    </lineage>
</organism>
<dbReference type="InterPro" id="IPR029034">
    <property type="entry name" value="Cystine-knot_cytokine"/>
</dbReference>
<dbReference type="InterPro" id="IPR000072">
    <property type="entry name" value="PDGF/VEGF_dom"/>
</dbReference>
<name>A0AAW1IU50_POPJA</name>
<sequence>MKCGAIFFFLFIIIIGVSVVCSKKSGKIKNERIEYHSINSPEVENTALSNTSRQSVSQNVKSKKVSCAKDNINEMIRNVRCKPRLTVVELISANKNRFIPNAVLAKRCSGSCDGFQRCVPTKTANTTFFIKEIVRNKTYCSAVEVFEHKECICECLLKPKDCTPYQRYSFSTCTCKCNDDTEFRKCKNSVNKNVAWNEKKCACECVAPHDCSNGLVWDTNKCRCVKRLEG</sequence>
<keyword evidence="4" id="KW-1185">Reference proteome</keyword>
<evidence type="ECO:0000256" key="1">
    <source>
        <dbReference type="SAM" id="SignalP"/>
    </source>
</evidence>
<dbReference type="SMART" id="SM00141">
    <property type="entry name" value="PDGF"/>
    <property type="match status" value="1"/>
</dbReference>
<feature type="signal peptide" evidence="1">
    <location>
        <begin position="1"/>
        <end position="22"/>
    </location>
</feature>
<dbReference type="SUPFAM" id="SSF57501">
    <property type="entry name" value="Cystine-knot cytokines"/>
    <property type="match status" value="1"/>
</dbReference>
<dbReference type="Gene3D" id="2.10.90.10">
    <property type="entry name" value="Cystine-knot cytokines"/>
    <property type="match status" value="1"/>
</dbReference>
<dbReference type="PROSITE" id="PS50278">
    <property type="entry name" value="PDGF_2"/>
    <property type="match status" value="1"/>
</dbReference>
<accession>A0AAW1IU50</accession>
<dbReference type="AlphaFoldDB" id="A0AAW1IU50"/>
<dbReference type="Proteomes" id="UP001458880">
    <property type="component" value="Unassembled WGS sequence"/>
</dbReference>
<dbReference type="GO" id="GO:0008083">
    <property type="term" value="F:growth factor activity"/>
    <property type="evidence" value="ECO:0007669"/>
    <property type="project" value="InterPro"/>
</dbReference>
<feature type="domain" description="Platelet-derived growth factor (PDGF) family profile" evidence="2">
    <location>
        <begin position="74"/>
        <end position="158"/>
    </location>
</feature>
<comment type="caution">
    <text evidence="3">The sequence shown here is derived from an EMBL/GenBank/DDBJ whole genome shotgun (WGS) entry which is preliminary data.</text>
</comment>
<proteinExistence type="predicted"/>